<feature type="region of interest" description="Disordered" evidence="1">
    <location>
        <begin position="334"/>
        <end position="403"/>
    </location>
</feature>
<keyword evidence="3" id="KW-0378">Hydrolase</keyword>
<feature type="region of interest" description="Disordered" evidence="1">
    <location>
        <begin position="59"/>
        <end position="98"/>
    </location>
</feature>
<evidence type="ECO:0000256" key="1">
    <source>
        <dbReference type="SAM" id="MobiDB-lite"/>
    </source>
</evidence>
<proteinExistence type="predicted"/>
<protein>
    <submittedName>
        <fullName evidence="3">Putative alpha beta hydrolase fold-containing protein</fullName>
    </submittedName>
</protein>
<evidence type="ECO:0000313" key="3">
    <source>
        <dbReference type="EMBL" id="RKF77287.1"/>
    </source>
</evidence>
<dbReference type="AlphaFoldDB" id="A0A420IRX7"/>
<dbReference type="Pfam" id="PF00561">
    <property type="entry name" value="Abhydrolase_1"/>
    <property type="match status" value="1"/>
</dbReference>
<comment type="caution">
    <text evidence="3">The sequence shown here is derived from an EMBL/GenBank/DDBJ whole genome shotgun (WGS) entry which is preliminary data.</text>
</comment>
<dbReference type="Proteomes" id="UP000285326">
    <property type="component" value="Unassembled WGS sequence"/>
</dbReference>
<feature type="compositionally biased region" description="Polar residues" evidence="1">
    <location>
        <begin position="77"/>
        <end position="98"/>
    </location>
</feature>
<dbReference type="Gene3D" id="3.40.50.1820">
    <property type="entry name" value="alpha/beta hydrolase"/>
    <property type="match status" value="1"/>
</dbReference>
<feature type="region of interest" description="Disordered" evidence="1">
    <location>
        <begin position="1"/>
        <end position="21"/>
    </location>
</feature>
<organism evidence="3 4">
    <name type="scientific">Golovinomyces cichoracearum</name>
    <dbReference type="NCBI Taxonomy" id="62708"/>
    <lineage>
        <taxon>Eukaryota</taxon>
        <taxon>Fungi</taxon>
        <taxon>Dikarya</taxon>
        <taxon>Ascomycota</taxon>
        <taxon>Pezizomycotina</taxon>
        <taxon>Leotiomycetes</taxon>
        <taxon>Erysiphales</taxon>
        <taxon>Erysiphaceae</taxon>
        <taxon>Golovinomyces</taxon>
    </lineage>
</organism>
<dbReference type="EMBL" id="MCBS01022090">
    <property type="protein sequence ID" value="RKF77287.1"/>
    <property type="molecule type" value="Genomic_DNA"/>
</dbReference>
<dbReference type="PANTHER" id="PTHR43433">
    <property type="entry name" value="HYDROLASE, ALPHA/BETA FOLD FAMILY PROTEIN"/>
    <property type="match status" value="1"/>
</dbReference>
<evidence type="ECO:0000313" key="4">
    <source>
        <dbReference type="Proteomes" id="UP000285326"/>
    </source>
</evidence>
<feature type="domain" description="AB hydrolase-1" evidence="2">
    <location>
        <begin position="447"/>
        <end position="547"/>
    </location>
</feature>
<dbReference type="GO" id="GO:0016787">
    <property type="term" value="F:hydrolase activity"/>
    <property type="evidence" value="ECO:0007669"/>
    <property type="project" value="UniProtKB-KW"/>
</dbReference>
<sequence length="801" mass="88592">MEPNNVLPTSHRTSADSWQSSSINSYAQNVPGQIRLQPTSSEVISSLITSLSSMPALTAQSSDHPLVSPLASPPRSPDSTSPFNLSGQNNNHSPSFSYYDNDILQKNCSSIRRVDLDQSPDKINERFFEVRSPDSLSAQSELSSPESPSFFPTAINSSLKDEPIPSSRHSDVINRKSVGNLSAELNDAPTNIERKSLDDWSRKRVVYSRSKEHLRDREQVRDDSVNSSKSLRNSIRPSNERFSLISGETASRELESSKSNKQIKSWGLSIPVRQSSLLYIERSSRSPFFKSNPCITADDNNSANEKYKRAQMKQTGRDSATIHIEDAHELPSDLPHILSKFPNENSLHTLPTSQNTDRDSRPESPFSSRKSRISRPASSPKINTQSRIINNEQNNVDDRPSSAGSIDEAVEAYLCAPRLSQKIKHPQTGRVISFSEVGDSEGFAVFCCVGMGLTRYVTAFYDELASTLKLRLITPDRPGVGDSQSYNDGTATPLSWPDDVYAICQSLKITKFSLLAHSAGAIYALATALRMPHHIRGRIHLLAPWIPPSQMNAVGGQVCLPPNNSLPTSQRILRVLPTPILKAANSSFISATSNSLTSSLPKQRKIKRTSTGNSVVTTVGKENTRHSSLMFLDSFSSPIDHIDDAHLRSEAAILVAAANSLAVKERQMTYQSRLTQAIWDLATQGANPAIDLLICLERRHTIGFRYVDITRAVVIYHGSKDTRVPVENVLWMGKTMRRCDVRVLEGEGHSLMASASIMSCVLTEIAKEWEDWIKVTSSSGVHRSDGIRRTLRERASLGAFR</sequence>
<feature type="compositionally biased region" description="Polar residues" evidence="1">
    <location>
        <begin position="376"/>
        <end position="394"/>
    </location>
</feature>
<reference evidence="3 4" key="1">
    <citation type="journal article" date="2018" name="BMC Genomics">
        <title>Comparative genome analyses reveal sequence features reflecting distinct modes of host-adaptation between dicot and monocot powdery mildew.</title>
        <authorList>
            <person name="Wu Y."/>
            <person name="Ma X."/>
            <person name="Pan Z."/>
            <person name="Kale S.D."/>
            <person name="Song Y."/>
            <person name="King H."/>
            <person name="Zhang Q."/>
            <person name="Presley C."/>
            <person name="Deng X."/>
            <person name="Wei C.I."/>
            <person name="Xiao S."/>
        </authorList>
    </citation>
    <scope>NUCLEOTIDE SEQUENCE [LARGE SCALE GENOMIC DNA]</scope>
    <source>
        <strain evidence="3">UMSG1</strain>
    </source>
</reference>
<accession>A0A420IRX7</accession>
<dbReference type="PANTHER" id="PTHR43433:SF10">
    <property type="entry name" value="AB HYDROLASE-1 DOMAIN-CONTAINING PROTEIN"/>
    <property type="match status" value="1"/>
</dbReference>
<dbReference type="InterPro" id="IPR050471">
    <property type="entry name" value="AB_hydrolase"/>
</dbReference>
<gene>
    <name evidence="3" type="ORF">GcM1_220003</name>
</gene>
<name>A0A420IRX7_9PEZI</name>
<dbReference type="InterPro" id="IPR000073">
    <property type="entry name" value="AB_hydrolase_1"/>
</dbReference>
<evidence type="ECO:0000259" key="2">
    <source>
        <dbReference type="Pfam" id="PF00561"/>
    </source>
</evidence>
<dbReference type="SUPFAM" id="SSF53474">
    <property type="entry name" value="alpha/beta-Hydrolases"/>
    <property type="match status" value="1"/>
</dbReference>
<dbReference type="InterPro" id="IPR029058">
    <property type="entry name" value="AB_hydrolase_fold"/>
</dbReference>
<feature type="compositionally biased region" description="Polar residues" evidence="1">
    <location>
        <begin position="342"/>
        <end position="355"/>
    </location>
</feature>